<comment type="similarity">
    <text evidence="2">Belongs to the YkuD family.</text>
</comment>
<evidence type="ECO:0000256" key="4">
    <source>
        <dbReference type="ARBA" id="ARBA00022960"/>
    </source>
</evidence>
<reference evidence="9 10" key="1">
    <citation type="submission" date="2020-08" db="EMBL/GenBank/DDBJ databases">
        <title>Genomic Encyclopedia of Type Strains, Phase IV (KMG-IV): sequencing the most valuable type-strain genomes for metagenomic binning, comparative biology and taxonomic classification.</title>
        <authorList>
            <person name="Goeker M."/>
        </authorList>
    </citation>
    <scope>NUCLEOTIDE SEQUENCE [LARGE SCALE GENOMIC DNA]</scope>
    <source>
        <strain evidence="9 10">DSM 26385</strain>
    </source>
</reference>
<keyword evidence="10" id="KW-1185">Reference proteome</keyword>
<evidence type="ECO:0000313" key="9">
    <source>
        <dbReference type="EMBL" id="MBB4103977.1"/>
    </source>
</evidence>
<evidence type="ECO:0000256" key="1">
    <source>
        <dbReference type="ARBA" id="ARBA00004752"/>
    </source>
</evidence>
<dbReference type="InterPro" id="IPR005490">
    <property type="entry name" value="LD_TPept_cat_dom"/>
</dbReference>
<dbReference type="GO" id="GO:0071555">
    <property type="term" value="P:cell wall organization"/>
    <property type="evidence" value="ECO:0007669"/>
    <property type="project" value="UniProtKB-UniRule"/>
</dbReference>
<dbReference type="EMBL" id="JACIDU010000009">
    <property type="protein sequence ID" value="MBB4103977.1"/>
    <property type="molecule type" value="Genomic_DNA"/>
</dbReference>
<dbReference type="GO" id="GO:0004180">
    <property type="term" value="F:carboxypeptidase activity"/>
    <property type="evidence" value="ECO:0007669"/>
    <property type="project" value="UniProtKB-ARBA"/>
</dbReference>
<organism evidence="9 10">
    <name type="scientific">Allorhizobium borbori</name>
    <dbReference type="NCBI Taxonomy" id="485907"/>
    <lineage>
        <taxon>Bacteria</taxon>
        <taxon>Pseudomonadati</taxon>
        <taxon>Pseudomonadota</taxon>
        <taxon>Alphaproteobacteria</taxon>
        <taxon>Hyphomicrobiales</taxon>
        <taxon>Rhizobiaceae</taxon>
        <taxon>Rhizobium/Agrobacterium group</taxon>
        <taxon>Allorhizobium</taxon>
    </lineage>
</organism>
<evidence type="ECO:0000259" key="8">
    <source>
        <dbReference type="PROSITE" id="PS52029"/>
    </source>
</evidence>
<dbReference type="GO" id="GO:0016740">
    <property type="term" value="F:transferase activity"/>
    <property type="evidence" value="ECO:0007669"/>
    <property type="project" value="UniProtKB-KW"/>
</dbReference>
<dbReference type="PANTHER" id="PTHR38589">
    <property type="entry name" value="BLR0621 PROTEIN"/>
    <property type="match status" value="1"/>
</dbReference>
<dbReference type="GO" id="GO:0008360">
    <property type="term" value="P:regulation of cell shape"/>
    <property type="evidence" value="ECO:0007669"/>
    <property type="project" value="UniProtKB-UniRule"/>
</dbReference>
<feature type="active site" description="Proton donor/acceptor" evidence="7">
    <location>
        <position position="163"/>
    </location>
</feature>
<evidence type="ECO:0000256" key="2">
    <source>
        <dbReference type="ARBA" id="ARBA00005992"/>
    </source>
</evidence>
<evidence type="ECO:0000256" key="7">
    <source>
        <dbReference type="PROSITE-ProRule" id="PRU01373"/>
    </source>
</evidence>
<dbReference type="Proteomes" id="UP000584824">
    <property type="component" value="Unassembled WGS sequence"/>
</dbReference>
<evidence type="ECO:0000256" key="3">
    <source>
        <dbReference type="ARBA" id="ARBA00022679"/>
    </source>
</evidence>
<sequence>MSLRVQTFVTLGRIGKKMRRFKPCHGGFIPTIVVRRAPRNPQRAIVQAGTLRLPAAIGRSGISAFKREGDGATPCAAMKIMGGYRRGERIRTAPSSLELKRIRADMLWCDAPGDANYNRPVTAPFGKSHEELMRSDGLYDIILVMDWNVTSRRQGRGSAIFFHLIRPGYEPTAGCVAVSRRDMLRLLPHINPKTVVRVLK</sequence>
<gene>
    <name evidence="9" type="ORF">GGQ66_002545</name>
</gene>
<evidence type="ECO:0000313" key="10">
    <source>
        <dbReference type="Proteomes" id="UP000584824"/>
    </source>
</evidence>
<dbReference type="AlphaFoldDB" id="A0A7W6K2N4"/>
<dbReference type="GO" id="GO:0009252">
    <property type="term" value="P:peptidoglycan biosynthetic process"/>
    <property type="evidence" value="ECO:0007669"/>
    <property type="project" value="UniProtKB-UniPathway"/>
</dbReference>
<keyword evidence="4 7" id="KW-0133">Cell shape</keyword>
<proteinExistence type="inferred from homology"/>
<comment type="pathway">
    <text evidence="1 7">Cell wall biogenesis; peptidoglycan biosynthesis.</text>
</comment>
<dbReference type="PROSITE" id="PS52029">
    <property type="entry name" value="LD_TPASE"/>
    <property type="match status" value="1"/>
</dbReference>
<protein>
    <submittedName>
        <fullName evidence="9">L,D-peptidoglycan transpeptidase YkuD (ErfK/YbiS/YcfS/YnhG family)</fullName>
    </submittedName>
</protein>
<keyword evidence="3" id="KW-0808">Transferase</keyword>
<comment type="caution">
    <text evidence="9">The sequence shown here is derived from an EMBL/GenBank/DDBJ whole genome shotgun (WGS) entry which is preliminary data.</text>
</comment>
<accession>A0A7W6K2N4</accession>
<feature type="active site" description="Nucleophile" evidence="7">
    <location>
        <position position="175"/>
    </location>
</feature>
<dbReference type="CDD" id="cd16913">
    <property type="entry name" value="YkuD_like"/>
    <property type="match status" value="1"/>
</dbReference>
<dbReference type="UniPathway" id="UPA00219"/>
<dbReference type="InterPro" id="IPR038063">
    <property type="entry name" value="Transpep_catalytic_dom"/>
</dbReference>
<keyword evidence="5 7" id="KW-0573">Peptidoglycan synthesis</keyword>
<dbReference type="Pfam" id="PF03734">
    <property type="entry name" value="YkuD"/>
    <property type="match status" value="1"/>
</dbReference>
<evidence type="ECO:0000256" key="6">
    <source>
        <dbReference type="ARBA" id="ARBA00023316"/>
    </source>
</evidence>
<dbReference type="SUPFAM" id="SSF141523">
    <property type="entry name" value="L,D-transpeptidase catalytic domain-like"/>
    <property type="match status" value="1"/>
</dbReference>
<evidence type="ECO:0000256" key="5">
    <source>
        <dbReference type="ARBA" id="ARBA00022984"/>
    </source>
</evidence>
<keyword evidence="6 7" id="KW-0961">Cell wall biogenesis/degradation</keyword>
<dbReference type="PANTHER" id="PTHR38589:SF1">
    <property type="entry name" value="BLR0621 PROTEIN"/>
    <property type="match status" value="1"/>
</dbReference>
<feature type="domain" description="L,D-TPase catalytic" evidence="8">
    <location>
        <begin position="32"/>
        <end position="199"/>
    </location>
</feature>
<name>A0A7W6K2N4_9HYPH</name>